<comment type="caution">
    <text evidence="1">The sequence shown here is derived from an EMBL/GenBank/DDBJ whole genome shotgun (WGS) entry which is preliminary data.</text>
</comment>
<keyword evidence="2" id="KW-1185">Reference proteome</keyword>
<proteinExistence type="predicted"/>
<dbReference type="EMBL" id="CAJVQC010108917">
    <property type="protein sequence ID" value="CAG8834359.1"/>
    <property type="molecule type" value="Genomic_DNA"/>
</dbReference>
<feature type="non-terminal residue" evidence="1">
    <location>
        <position position="49"/>
    </location>
</feature>
<sequence length="49" mass="5496">MSQQLRRTSRSSGNISFNNPSAPGIHNFRIGSSEPTEYQPDSLRNAFLE</sequence>
<evidence type="ECO:0000313" key="2">
    <source>
        <dbReference type="Proteomes" id="UP000789920"/>
    </source>
</evidence>
<name>A0ACA9SBH5_9GLOM</name>
<reference evidence="1" key="1">
    <citation type="submission" date="2021-06" db="EMBL/GenBank/DDBJ databases">
        <authorList>
            <person name="Kallberg Y."/>
            <person name="Tangrot J."/>
            <person name="Rosling A."/>
        </authorList>
    </citation>
    <scope>NUCLEOTIDE SEQUENCE</scope>
    <source>
        <strain evidence="1">MA461A</strain>
    </source>
</reference>
<evidence type="ECO:0000313" key="1">
    <source>
        <dbReference type="EMBL" id="CAG8834359.1"/>
    </source>
</evidence>
<dbReference type="Proteomes" id="UP000789920">
    <property type="component" value="Unassembled WGS sequence"/>
</dbReference>
<protein>
    <submittedName>
        <fullName evidence="1">3944_t:CDS:1</fullName>
    </submittedName>
</protein>
<accession>A0ACA9SBH5</accession>
<gene>
    <name evidence="1" type="ORF">RPERSI_LOCUS29175</name>
</gene>
<organism evidence="1 2">
    <name type="scientific">Racocetra persica</name>
    <dbReference type="NCBI Taxonomy" id="160502"/>
    <lineage>
        <taxon>Eukaryota</taxon>
        <taxon>Fungi</taxon>
        <taxon>Fungi incertae sedis</taxon>
        <taxon>Mucoromycota</taxon>
        <taxon>Glomeromycotina</taxon>
        <taxon>Glomeromycetes</taxon>
        <taxon>Diversisporales</taxon>
        <taxon>Gigasporaceae</taxon>
        <taxon>Racocetra</taxon>
    </lineage>
</organism>